<feature type="region of interest" description="Disordered" evidence="1">
    <location>
        <begin position="99"/>
        <end position="127"/>
    </location>
</feature>
<dbReference type="EMBL" id="CAJGYO010000015">
    <property type="protein sequence ID" value="CAD6269511.1"/>
    <property type="molecule type" value="Genomic_DNA"/>
</dbReference>
<gene>
    <name evidence="3" type="ORF">NCGR_LOCUS52815</name>
</gene>
<dbReference type="PANTHER" id="PTHR33074:SF108">
    <property type="entry name" value="OS02G0492500 PROTEIN"/>
    <property type="match status" value="1"/>
</dbReference>
<evidence type="ECO:0000259" key="2">
    <source>
        <dbReference type="Pfam" id="PF07762"/>
    </source>
</evidence>
<accession>A0A811RHS4</accession>
<proteinExistence type="predicted"/>
<organism evidence="3 4">
    <name type="scientific">Miscanthus lutarioriparius</name>
    <dbReference type="NCBI Taxonomy" id="422564"/>
    <lineage>
        <taxon>Eukaryota</taxon>
        <taxon>Viridiplantae</taxon>
        <taxon>Streptophyta</taxon>
        <taxon>Embryophyta</taxon>
        <taxon>Tracheophyta</taxon>
        <taxon>Spermatophyta</taxon>
        <taxon>Magnoliopsida</taxon>
        <taxon>Liliopsida</taxon>
        <taxon>Poales</taxon>
        <taxon>Poaceae</taxon>
        <taxon>PACMAD clade</taxon>
        <taxon>Panicoideae</taxon>
        <taxon>Andropogonodae</taxon>
        <taxon>Andropogoneae</taxon>
        <taxon>Saccharinae</taxon>
        <taxon>Miscanthus</taxon>
    </lineage>
</organism>
<evidence type="ECO:0000313" key="4">
    <source>
        <dbReference type="Proteomes" id="UP000604825"/>
    </source>
</evidence>
<keyword evidence="4" id="KW-1185">Reference proteome</keyword>
<name>A0A811RHS4_9POAL</name>
<feature type="domain" description="DUF1618" evidence="2">
    <location>
        <begin position="142"/>
        <end position="290"/>
    </location>
</feature>
<comment type="caution">
    <text evidence="3">The sequence shown here is derived from an EMBL/GenBank/DDBJ whole genome shotgun (WGS) entry which is preliminary data.</text>
</comment>
<reference evidence="3" key="1">
    <citation type="submission" date="2020-10" db="EMBL/GenBank/DDBJ databases">
        <authorList>
            <person name="Han B."/>
            <person name="Lu T."/>
            <person name="Zhao Q."/>
            <person name="Huang X."/>
            <person name="Zhao Y."/>
        </authorList>
    </citation>
    <scope>NUCLEOTIDE SEQUENCE</scope>
</reference>
<evidence type="ECO:0000256" key="1">
    <source>
        <dbReference type="SAM" id="MobiDB-lite"/>
    </source>
</evidence>
<dbReference type="Pfam" id="PF07762">
    <property type="entry name" value="DUF1618"/>
    <property type="match status" value="1"/>
</dbReference>
<protein>
    <recommendedName>
        <fullName evidence="2">DUF1618 domain-containing protein</fullName>
    </recommendedName>
</protein>
<dbReference type="Proteomes" id="UP000604825">
    <property type="component" value="Unassembled WGS sequence"/>
</dbReference>
<sequence length="432" mass="47779">MASFSAQRLLNIPPPIYLHADDPGSPPPGSILLDPYGYLSHRTNGTTAEGFTEDGRTILVTFWVASPPRVSYFTFDRSDFQPSVYGNLPKAVTTSSCSVSPSSPSAVETTTNVSSTARTTTTSSTRPAPWTRRRHFICGLGVDLWRGILICHLLLPDNHILRYIPLPLPQVPKPLRGYALYYRNIIVLGDHIKFFEMARPPGSNTGCTCGAQPQSLVAATKKMKISDIGSGNNNWEEDCAINFSEIPVDSLKFAQMMPSLKQEVTDTELTLKSLHAGYPALSLQDADVVYVMQTPDPNKDKKASVIAVDMKNKTIKDVAYFGSGRYLGYNHTYLQSGISKYLDIWSSSRIFRVSLQIPPSFLSLWICGEIGYFYLSSVFGYVDKGLQSHGFLDIVIGAAECIQEQSNAQLMPLECQTHQSCRNIIRILTITL</sequence>
<dbReference type="InterPro" id="IPR011676">
    <property type="entry name" value="DUF1618"/>
</dbReference>
<evidence type="ECO:0000313" key="3">
    <source>
        <dbReference type="EMBL" id="CAD6269511.1"/>
    </source>
</evidence>
<dbReference type="PANTHER" id="PTHR33074">
    <property type="entry name" value="EXPRESSED PROTEIN-RELATED"/>
    <property type="match status" value="1"/>
</dbReference>
<dbReference type="OrthoDB" id="668059at2759"/>
<dbReference type="AlphaFoldDB" id="A0A811RHS4"/>